<keyword evidence="1" id="KW-0472">Membrane</keyword>
<evidence type="ECO:0000313" key="5">
    <source>
        <dbReference type="Proteomes" id="UP000233748"/>
    </source>
</evidence>
<evidence type="ECO:0000256" key="1">
    <source>
        <dbReference type="SAM" id="Phobius"/>
    </source>
</evidence>
<name>A0A2N3RH04_9XANT</name>
<organism evidence="2 4">
    <name type="scientific">Xanthomonas prunicola</name>
    <dbReference type="NCBI Taxonomy" id="2053930"/>
    <lineage>
        <taxon>Bacteria</taxon>
        <taxon>Pseudomonadati</taxon>
        <taxon>Pseudomonadota</taxon>
        <taxon>Gammaproteobacteria</taxon>
        <taxon>Lysobacterales</taxon>
        <taxon>Lysobacteraceae</taxon>
        <taxon>Xanthomonas</taxon>
    </lineage>
</organism>
<keyword evidence="5" id="KW-1185">Reference proteome</keyword>
<dbReference type="EMBL" id="PHKW01000005">
    <property type="protein sequence ID" value="PKV16010.1"/>
    <property type="molecule type" value="Genomic_DNA"/>
</dbReference>
<keyword evidence="1" id="KW-0812">Transmembrane</keyword>
<comment type="caution">
    <text evidence="2">The sequence shown here is derived from an EMBL/GenBank/DDBJ whole genome shotgun (WGS) entry which is preliminary data.</text>
</comment>
<reference evidence="4 5" key="1">
    <citation type="submission" date="2017-11" db="EMBL/GenBank/DDBJ databases">
        <title>Xanthomonas prunicola sp. nov., a novel pathogen that affects nectarine (Prunus persica var. nectarine) trees.</title>
        <authorList>
            <person name="Lopez M."/>
            <person name="Lopez-Soriano P."/>
            <person name="Garita-Cambronero J."/>
            <person name="Beltran C."/>
            <person name="Taghouti G."/>
            <person name="Portier P."/>
            <person name="Cubero J."/>
            <person name="Fischer-Le Saux M."/>
            <person name="Marco-Noales E."/>
        </authorList>
    </citation>
    <scope>NUCLEOTIDE SEQUENCE [LARGE SCALE GENOMIC DNA]</scope>
    <source>
        <strain evidence="2 4">CFBP8353</strain>
        <strain evidence="3 5">CFBP8354</strain>
    </source>
</reference>
<keyword evidence="1" id="KW-1133">Transmembrane helix</keyword>
<dbReference type="Proteomes" id="UP000233720">
    <property type="component" value="Unassembled WGS sequence"/>
</dbReference>
<evidence type="ECO:0000313" key="3">
    <source>
        <dbReference type="EMBL" id="PKV16010.1"/>
    </source>
</evidence>
<evidence type="ECO:0000313" key="4">
    <source>
        <dbReference type="Proteomes" id="UP000233720"/>
    </source>
</evidence>
<accession>A0A2N3RH04</accession>
<evidence type="ECO:0000313" key="2">
    <source>
        <dbReference type="EMBL" id="PKV11782.1"/>
    </source>
</evidence>
<dbReference type="Proteomes" id="UP000233748">
    <property type="component" value="Unassembled WGS sequence"/>
</dbReference>
<sequence length="73" mass="8321">MKIRHHLTIQIRVTVAVTMVGAVVVVRMSTRLFVKTLGQPNLQCVLTQYLCRKAGHMHKTNYPERASMANLRC</sequence>
<feature type="transmembrane region" description="Helical" evidence="1">
    <location>
        <begin position="6"/>
        <end position="26"/>
    </location>
</feature>
<gene>
    <name evidence="2" type="ORF">XpruCFBP8353_16380</name>
    <name evidence="3" type="ORF">XpruCFBP8354_16045</name>
</gene>
<proteinExistence type="predicted"/>
<dbReference type="AlphaFoldDB" id="A0A2N3RH04"/>
<protein>
    <submittedName>
        <fullName evidence="2">Uncharacterized protein</fullName>
    </submittedName>
</protein>
<dbReference type="EMBL" id="PHKV01000005">
    <property type="protein sequence ID" value="PKV11782.1"/>
    <property type="molecule type" value="Genomic_DNA"/>
</dbReference>